<dbReference type="Proteomes" id="UP000574931">
    <property type="component" value="Unassembled WGS sequence"/>
</dbReference>
<organism evidence="1 2">
    <name type="scientific">Ochrobactrum soli</name>
    <dbReference type="NCBI Taxonomy" id="2448455"/>
    <lineage>
        <taxon>Bacteria</taxon>
        <taxon>Pseudomonadati</taxon>
        <taxon>Pseudomonadota</taxon>
        <taxon>Alphaproteobacteria</taxon>
        <taxon>Hyphomicrobiales</taxon>
        <taxon>Brucellaceae</taxon>
        <taxon>Brucella/Ochrobactrum group</taxon>
        <taxon>Ochrobactrum</taxon>
    </lineage>
</organism>
<comment type="caution">
    <text evidence="1">The sequence shown here is derived from an EMBL/GenBank/DDBJ whole genome shotgun (WGS) entry which is preliminary data.</text>
</comment>
<proteinExistence type="predicted"/>
<dbReference type="RefSeq" id="WP_171316920.1">
    <property type="nucleotide sequence ID" value="NZ_JABFCY010000001.1"/>
</dbReference>
<gene>
    <name evidence="1" type="ORF">HKX02_02345</name>
</gene>
<name>A0A849KQB5_9HYPH</name>
<dbReference type="AlphaFoldDB" id="A0A849KQB5"/>
<dbReference type="EMBL" id="JABFCY010000001">
    <property type="protein sequence ID" value="NNU59096.1"/>
    <property type="molecule type" value="Genomic_DNA"/>
</dbReference>
<protein>
    <submittedName>
        <fullName evidence="1">Uncharacterized protein</fullName>
    </submittedName>
</protein>
<evidence type="ECO:0000313" key="1">
    <source>
        <dbReference type="EMBL" id="NNU59096.1"/>
    </source>
</evidence>
<keyword evidence="2" id="KW-1185">Reference proteome</keyword>
<evidence type="ECO:0000313" key="2">
    <source>
        <dbReference type="Proteomes" id="UP000574931"/>
    </source>
</evidence>
<accession>A0A849KQB5</accession>
<sequence>MYIKKAILGSLIVVLVTFPMRANAVDPPLKGAFSLARQLRAVAPFLSLSRYTLDLTRNTATRQGSPQEFPIEASRHHIIPQERLRAFFATVVAHPGHLRRLHTAWVNFRTMARDTFGRMAADSLDRRRTATCPAITYAEVAQAMDLADGFASGRVVPGGTIEPEGLDAFSDYFLWAPGNLFEGPSGMNRVDDPAHAPRNDPRYQNENEGFEIYAEYIVGRDRFQYLSRLNRNMYNYIQDPSGNEGLLRQISADLTHLYRESSTNYRITPLDPDQWERVGVLGGRLYQIRRHTRQKRSASLVEDQIQNPIVTDSSTKCLSRIVPHDISTSVLSMLLLE</sequence>
<reference evidence="1 2" key="1">
    <citation type="submission" date="2020-05" db="EMBL/GenBank/DDBJ databases">
        <title>Draft Genome Sequence of Ochrobactrum soli Isolated from Stable Fly Gut.</title>
        <authorList>
            <person name="Pileggi M.T."/>
            <person name="Vazhakkala L.J."/>
            <person name="Wong C.N."/>
        </authorList>
    </citation>
    <scope>NUCLEOTIDE SEQUENCE [LARGE SCALE GENOMIC DNA]</scope>
    <source>
        <strain evidence="1 2">MTP-C0764</strain>
    </source>
</reference>